<sequence>MSMMPCRVLCLFILLLCCVGVAHADDAHVDDMKQITELAKEAQRLDVEANNLANETLKAVQNCTAAENSVDEAIGEAETSAREILELIKSDRGNAEEMEKKKAEGLRIVKKTKEVVATSREVIKKTKEIKENTVVKGYAALQASEKFYKLYDELKKRYSQPNENDRTKLDELKKIEAEYPMYTNKEMKSAGQHAIDVSHDAIGETLSLQLALTTAENAANQLENAIQHLEAAVTTAETEKLQTGQHGRNQVESQAQPQMQETTVANPHPNGVDEAGGEQDNRESSGTAQTNGNQNVNGEENMSEKDQENERKAQTLNTTAMQNPQQPSGGSETMGEHHTQKKDNTEDKRKKRNVKETPSPPP</sequence>
<accession>A0A1X0P132</accession>
<feature type="compositionally biased region" description="Polar residues" evidence="1">
    <location>
        <begin position="241"/>
        <end position="265"/>
    </location>
</feature>
<dbReference type="EMBL" id="NBCO01000008">
    <property type="protein sequence ID" value="ORC90646.1"/>
    <property type="molecule type" value="Genomic_DNA"/>
</dbReference>
<gene>
    <name evidence="3" type="ORF">TM35_000084440</name>
</gene>
<feature type="compositionally biased region" description="Polar residues" evidence="1">
    <location>
        <begin position="314"/>
        <end position="331"/>
    </location>
</feature>
<dbReference type="GeneID" id="39984089"/>
<proteinExistence type="predicted"/>
<evidence type="ECO:0000313" key="3">
    <source>
        <dbReference type="EMBL" id="ORC90646.1"/>
    </source>
</evidence>
<organism evidence="3 4">
    <name type="scientific">Trypanosoma theileri</name>
    <dbReference type="NCBI Taxonomy" id="67003"/>
    <lineage>
        <taxon>Eukaryota</taxon>
        <taxon>Discoba</taxon>
        <taxon>Euglenozoa</taxon>
        <taxon>Kinetoplastea</taxon>
        <taxon>Metakinetoplastina</taxon>
        <taxon>Trypanosomatida</taxon>
        <taxon>Trypanosomatidae</taxon>
        <taxon>Trypanosoma</taxon>
    </lineage>
</organism>
<protein>
    <submittedName>
        <fullName evidence="3">Uncharacterized protein</fullName>
    </submittedName>
</protein>
<feature type="compositionally biased region" description="Basic and acidic residues" evidence="1">
    <location>
        <begin position="302"/>
        <end position="313"/>
    </location>
</feature>
<keyword evidence="2" id="KW-0732">Signal</keyword>
<feature type="region of interest" description="Disordered" evidence="1">
    <location>
        <begin position="237"/>
        <end position="362"/>
    </location>
</feature>
<feature type="compositionally biased region" description="Basic and acidic residues" evidence="1">
    <location>
        <begin position="334"/>
        <end position="348"/>
    </location>
</feature>
<name>A0A1X0P132_9TRYP</name>
<dbReference type="VEuPathDB" id="TriTrypDB:TM35_000084440"/>
<feature type="signal peptide" evidence="2">
    <location>
        <begin position="1"/>
        <end position="24"/>
    </location>
</feature>
<dbReference type="AlphaFoldDB" id="A0A1X0P132"/>
<dbReference type="RefSeq" id="XP_028884712.1">
    <property type="nucleotide sequence ID" value="XM_029024309.1"/>
</dbReference>
<reference evidence="3 4" key="1">
    <citation type="submission" date="2017-03" db="EMBL/GenBank/DDBJ databases">
        <title>An alternative strategy for trypanosome survival in the mammalian bloodstream revealed through genome and transcriptome analysis of the ubiquitous bovine parasite Trypanosoma (Megatrypanum) theileri.</title>
        <authorList>
            <person name="Kelly S."/>
            <person name="Ivens A."/>
            <person name="Mott A."/>
            <person name="O'Neill E."/>
            <person name="Emms D."/>
            <person name="Macleod O."/>
            <person name="Voorheis P."/>
            <person name="Matthews J."/>
            <person name="Matthews K."/>
            <person name="Carrington M."/>
        </authorList>
    </citation>
    <scope>NUCLEOTIDE SEQUENCE [LARGE SCALE GENOMIC DNA]</scope>
    <source>
        <strain evidence="3">Edinburgh</strain>
    </source>
</reference>
<dbReference type="Proteomes" id="UP000192257">
    <property type="component" value="Unassembled WGS sequence"/>
</dbReference>
<feature type="non-terminal residue" evidence="3">
    <location>
        <position position="362"/>
    </location>
</feature>
<evidence type="ECO:0000313" key="4">
    <source>
        <dbReference type="Proteomes" id="UP000192257"/>
    </source>
</evidence>
<evidence type="ECO:0000256" key="2">
    <source>
        <dbReference type="SAM" id="SignalP"/>
    </source>
</evidence>
<feature type="compositionally biased region" description="Polar residues" evidence="1">
    <location>
        <begin position="284"/>
        <end position="300"/>
    </location>
</feature>
<keyword evidence="4" id="KW-1185">Reference proteome</keyword>
<comment type="caution">
    <text evidence="3">The sequence shown here is derived from an EMBL/GenBank/DDBJ whole genome shotgun (WGS) entry which is preliminary data.</text>
</comment>
<feature type="chain" id="PRO_5010869176" evidence="2">
    <location>
        <begin position="25"/>
        <end position="362"/>
    </location>
</feature>
<evidence type="ECO:0000256" key="1">
    <source>
        <dbReference type="SAM" id="MobiDB-lite"/>
    </source>
</evidence>